<keyword evidence="2" id="KW-1185">Reference proteome</keyword>
<accession>A0A1L9SE75</accession>
<dbReference type="Proteomes" id="UP000184188">
    <property type="component" value="Unassembled WGS sequence"/>
</dbReference>
<dbReference type="AlphaFoldDB" id="A0A1L9SE75"/>
<evidence type="ECO:0000313" key="2">
    <source>
        <dbReference type="Proteomes" id="UP000184188"/>
    </source>
</evidence>
<sequence>MSPATRLPIWARGVVSDIETAPETFSSWDKCMEKAYCKYVRYETLESSPIF</sequence>
<dbReference type="RefSeq" id="XP_022579918.1">
    <property type="nucleotide sequence ID" value="XM_022723422.1"/>
</dbReference>
<proteinExistence type="predicted"/>
<dbReference type="EMBL" id="KV878345">
    <property type="protein sequence ID" value="OJJ45408.1"/>
    <property type="molecule type" value="Genomic_DNA"/>
</dbReference>
<dbReference type="OrthoDB" id="5401332at2759"/>
<dbReference type="GeneID" id="34609887"/>
<name>A0A1L9SE75_9EURO</name>
<protein>
    <submittedName>
        <fullName evidence="1">Uncharacterized protein</fullName>
    </submittedName>
</protein>
<reference evidence="2" key="1">
    <citation type="journal article" date="2017" name="Genome Biol.">
        <title>Comparative genomics reveals high biological diversity and specific adaptations in the industrially and medically important fungal genus Aspergillus.</title>
        <authorList>
            <person name="de Vries R.P."/>
            <person name="Riley R."/>
            <person name="Wiebenga A."/>
            <person name="Aguilar-Osorio G."/>
            <person name="Amillis S."/>
            <person name="Uchima C.A."/>
            <person name="Anderluh G."/>
            <person name="Asadollahi M."/>
            <person name="Askin M."/>
            <person name="Barry K."/>
            <person name="Battaglia E."/>
            <person name="Bayram O."/>
            <person name="Benocci T."/>
            <person name="Braus-Stromeyer S.A."/>
            <person name="Caldana C."/>
            <person name="Canovas D."/>
            <person name="Cerqueira G.C."/>
            <person name="Chen F."/>
            <person name="Chen W."/>
            <person name="Choi C."/>
            <person name="Clum A."/>
            <person name="Dos Santos R.A."/>
            <person name="Damasio A.R."/>
            <person name="Diallinas G."/>
            <person name="Emri T."/>
            <person name="Fekete E."/>
            <person name="Flipphi M."/>
            <person name="Freyberg S."/>
            <person name="Gallo A."/>
            <person name="Gournas C."/>
            <person name="Habgood R."/>
            <person name="Hainaut M."/>
            <person name="Harispe M.L."/>
            <person name="Henrissat B."/>
            <person name="Hilden K.S."/>
            <person name="Hope R."/>
            <person name="Hossain A."/>
            <person name="Karabika E."/>
            <person name="Karaffa L."/>
            <person name="Karanyi Z."/>
            <person name="Krasevec N."/>
            <person name="Kuo A."/>
            <person name="Kusch H."/>
            <person name="LaButti K."/>
            <person name="Lagendijk E.L."/>
            <person name="Lapidus A."/>
            <person name="Levasseur A."/>
            <person name="Lindquist E."/>
            <person name="Lipzen A."/>
            <person name="Logrieco A.F."/>
            <person name="MacCabe A."/>
            <person name="Maekelae M.R."/>
            <person name="Malavazi I."/>
            <person name="Melin P."/>
            <person name="Meyer V."/>
            <person name="Mielnichuk N."/>
            <person name="Miskei M."/>
            <person name="Molnar A.P."/>
            <person name="Mule G."/>
            <person name="Ngan C.Y."/>
            <person name="Orejas M."/>
            <person name="Orosz E."/>
            <person name="Ouedraogo J.P."/>
            <person name="Overkamp K.M."/>
            <person name="Park H.-S."/>
            <person name="Perrone G."/>
            <person name="Piumi F."/>
            <person name="Punt P.J."/>
            <person name="Ram A.F."/>
            <person name="Ramon A."/>
            <person name="Rauscher S."/>
            <person name="Record E."/>
            <person name="Riano-Pachon D.M."/>
            <person name="Robert V."/>
            <person name="Roehrig J."/>
            <person name="Ruller R."/>
            <person name="Salamov A."/>
            <person name="Salih N.S."/>
            <person name="Samson R.A."/>
            <person name="Sandor E."/>
            <person name="Sanguinetti M."/>
            <person name="Schuetze T."/>
            <person name="Sepcic K."/>
            <person name="Shelest E."/>
            <person name="Sherlock G."/>
            <person name="Sophianopoulou V."/>
            <person name="Squina F.M."/>
            <person name="Sun H."/>
            <person name="Susca A."/>
            <person name="Todd R.B."/>
            <person name="Tsang A."/>
            <person name="Unkles S.E."/>
            <person name="van de Wiele N."/>
            <person name="van Rossen-Uffink D."/>
            <person name="Oliveira J.V."/>
            <person name="Vesth T.C."/>
            <person name="Visser J."/>
            <person name="Yu J.-H."/>
            <person name="Zhou M."/>
            <person name="Andersen M.R."/>
            <person name="Archer D.B."/>
            <person name="Baker S.E."/>
            <person name="Benoit I."/>
            <person name="Brakhage A.A."/>
            <person name="Braus G.H."/>
            <person name="Fischer R."/>
            <person name="Frisvad J.C."/>
            <person name="Goldman G.H."/>
            <person name="Houbraken J."/>
            <person name="Oakley B."/>
            <person name="Pocsi I."/>
            <person name="Scazzocchio C."/>
            <person name="Seiboth B."/>
            <person name="vanKuyk P.A."/>
            <person name="Wortman J."/>
            <person name="Dyer P.S."/>
            <person name="Grigoriev I.V."/>
        </authorList>
    </citation>
    <scope>NUCLEOTIDE SEQUENCE [LARGE SCALE GENOMIC DNA]</scope>
    <source>
        <strain evidence="2">CBS 506.65</strain>
    </source>
</reference>
<dbReference type="VEuPathDB" id="FungiDB:ASPZODRAFT_134060"/>
<evidence type="ECO:0000313" key="1">
    <source>
        <dbReference type="EMBL" id="OJJ45408.1"/>
    </source>
</evidence>
<organism evidence="1 2">
    <name type="scientific">Penicilliopsis zonata CBS 506.65</name>
    <dbReference type="NCBI Taxonomy" id="1073090"/>
    <lineage>
        <taxon>Eukaryota</taxon>
        <taxon>Fungi</taxon>
        <taxon>Dikarya</taxon>
        <taxon>Ascomycota</taxon>
        <taxon>Pezizomycotina</taxon>
        <taxon>Eurotiomycetes</taxon>
        <taxon>Eurotiomycetidae</taxon>
        <taxon>Eurotiales</taxon>
        <taxon>Aspergillaceae</taxon>
        <taxon>Penicilliopsis</taxon>
    </lineage>
</organism>
<gene>
    <name evidence="1" type="ORF">ASPZODRAFT_134060</name>
</gene>